<accession>A0A1I7U2L1</accession>
<dbReference type="PANTHER" id="PTHR31327:SF10">
    <property type="entry name" value="PDZ DOMAIN-CONTAINING PROTEIN"/>
    <property type="match status" value="1"/>
</dbReference>
<dbReference type="PANTHER" id="PTHR31327">
    <property type="entry name" value="SPERM MEIOSIS PDZ DOMAIN CONTAINING PROTEINS-RELATED"/>
    <property type="match status" value="1"/>
</dbReference>
<organism evidence="1 2">
    <name type="scientific">Caenorhabditis tropicalis</name>
    <dbReference type="NCBI Taxonomy" id="1561998"/>
    <lineage>
        <taxon>Eukaryota</taxon>
        <taxon>Metazoa</taxon>
        <taxon>Ecdysozoa</taxon>
        <taxon>Nematoda</taxon>
        <taxon>Chromadorea</taxon>
        <taxon>Rhabditida</taxon>
        <taxon>Rhabditina</taxon>
        <taxon>Rhabditomorpha</taxon>
        <taxon>Rhabditoidea</taxon>
        <taxon>Rhabditidae</taxon>
        <taxon>Peloderinae</taxon>
        <taxon>Caenorhabditis</taxon>
    </lineage>
</organism>
<evidence type="ECO:0000313" key="1">
    <source>
        <dbReference type="Proteomes" id="UP000095282"/>
    </source>
</evidence>
<dbReference type="AlphaFoldDB" id="A0A1I7U2L1"/>
<sequence>MASKQETKITIWVARMSKRRATSKLPPGNLDYLFPLNLISGLPSTPGYKMEQVSLFQYKHLKLGLNMQLIGDKVVVNYTTPDTVSHITLNIGETILAVDEKVVSSLETARQLILDGCNSKGYADLIVEYPMTDPMKNLLPPLKTKETEMRTDTSQMKK</sequence>
<keyword evidence="1" id="KW-1185">Reference proteome</keyword>
<dbReference type="STRING" id="1561998.A0A1I7U2L1"/>
<dbReference type="InterPro" id="IPR040264">
    <property type="entry name" value="T15H9.4-like"/>
</dbReference>
<protein>
    <submittedName>
        <fullName evidence="2">PDZ domain-containing protein</fullName>
    </submittedName>
</protein>
<dbReference type="Proteomes" id="UP000095282">
    <property type="component" value="Unplaced"/>
</dbReference>
<name>A0A1I7U2L1_9PELO</name>
<evidence type="ECO:0000313" key="2">
    <source>
        <dbReference type="WBParaSite" id="Csp11.Scaffold629.g14215.t2"/>
    </source>
</evidence>
<reference evidence="2" key="1">
    <citation type="submission" date="2016-11" db="UniProtKB">
        <authorList>
            <consortium name="WormBaseParasite"/>
        </authorList>
    </citation>
    <scope>IDENTIFICATION</scope>
</reference>
<dbReference type="WBParaSite" id="Csp11.Scaffold629.g14215.t2">
    <property type="protein sequence ID" value="Csp11.Scaffold629.g14215.t2"/>
    <property type="gene ID" value="Csp11.Scaffold629.g14215"/>
</dbReference>
<proteinExistence type="predicted"/>